<dbReference type="Pfam" id="PF02021">
    <property type="entry name" value="UPF0102"/>
    <property type="match status" value="1"/>
</dbReference>
<dbReference type="Gene3D" id="3.40.1350.10">
    <property type="match status" value="1"/>
</dbReference>
<feature type="compositionally biased region" description="Pro residues" evidence="3">
    <location>
        <begin position="1"/>
        <end position="12"/>
    </location>
</feature>
<dbReference type="NCBIfam" id="NF009154">
    <property type="entry name" value="PRK12497.3-3"/>
    <property type="match status" value="1"/>
</dbReference>
<protein>
    <recommendedName>
        <fullName evidence="2">UPF0102 protein NCTC13652_02682</fullName>
    </recommendedName>
</protein>
<feature type="region of interest" description="Disordered" evidence="3">
    <location>
        <begin position="1"/>
        <end position="29"/>
    </location>
</feature>
<dbReference type="CDD" id="cd20736">
    <property type="entry name" value="PoNe_Nuclease"/>
    <property type="match status" value="1"/>
</dbReference>
<organism evidence="4 5">
    <name type="scientific">Acidipropionibacterium jensenii</name>
    <dbReference type="NCBI Taxonomy" id="1749"/>
    <lineage>
        <taxon>Bacteria</taxon>
        <taxon>Bacillati</taxon>
        <taxon>Actinomycetota</taxon>
        <taxon>Actinomycetes</taxon>
        <taxon>Propionibacteriales</taxon>
        <taxon>Propionibacteriaceae</taxon>
        <taxon>Acidipropionibacterium</taxon>
    </lineage>
</organism>
<dbReference type="Proteomes" id="UP000277858">
    <property type="component" value="Chromosome"/>
</dbReference>
<evidence type="ECO:0000256" key="1">
    <source>
        <dbReference type="ARBA" id="ARBA00006738"/>
    </source>
</evidence>
<dbReference type="InterPro" id="IPR011856">
    <property type="entry name" value="tRNA_endonuc-like_dom_sf"/>
</dbReference>
<evidence type="ECO:0000256" key="2">
    <source>
        <dbReference type="HAMAP-Rule" id="MF_00048"/>
    </source>
</evidence>
<name>A0A3S4YR87_9ACTN</name>
<dbReference type="InterPro" id="IPR011335">
    <property type="entry name" value="Restrct_endonuc-II-like"/>
</dbReference>
<dbReference type="PANTHER" id="PTHR34039">
    <property type="entry name" value="UPF0102 PROTEIN YRAN"/>
    <property type="match status" value="1"/>
</dbReference>
<dbReference type="EMBL" id="LR134473">
    <property type="protein sequence ID" value="VEI04450.1"/>
    <property type="molecule type" value="Genomic_DNA"/>
</dbReference>
<dbReference type="HAMAP" id="MF_00048">
    <property type="entry name" value="UPF0102"/>
    <property type="match status" value="1"/>
</dbReference>
<dbReference type="PANTHER" id="PTHR34039:SF1">
    <property type="entry name" value="UPF0102 PROTEIN YRAN"/>
    <property type="match status" value="1"/>
</dbReference>
<dbReference type="AlphaFoldDB" id="A0A3S4YR87"/>
<dbReference type="GO" id="GO:0003676">
    <property type="term" value="F:nucleic acid binding"/>
    <property type="evidence" value="ECO:0007669"/>
    <property type="project" value="InterPro"/>
</dbReference>
<comment type="similarity">
    <text evidence="1 2">Belongs to the UPF0102 family.</text>
</comment>
<dbReference type="SUPFAM" id="SSF52980">
    <property type="entry name" value="Restriction endonuclease-like"/>
    <property type="match status" value="1"/>
</dbReference>
<evidence type="ECO:0000256" key="3">
    <source>
        <dbReference type="SAM" id="MobiDB-lite"/>
    </source>
</evidence>
<dbReference type="RefSeq" id="WP_084149232.1">
    <property type="nucleotide sequence ID" value="NZ_JAKDOP010000002.1"/>
</dbReference>
<gene>
    <name evidence="4" type="ORF">NCTC13652_02682</name>
</gene>
<dbReference type="STRING" id="1122997.GCA_000425285_00601"/>
<reference evidence="4 5" key="1">
    <citation type="submission" date="2018-12" db="EMBL/GenBank/DDBJ databases">
        <authorList>
            <consortium name="Pathogen Informatics"/>
        </authorList>
    </citation>
    <scope>NUCLEOTIDE SEQUENCE [LARGE SCALE GENOMIC DNA]</scope>
    <source>
        <strain evidence="4 5">NCTC13652</strain>
    </source>
</reference>
<evidence type="ECO:0000313" key="5">
    <source>
        <dbReference type="Proteomes" id="UP000277858"/>
    </source>
</evidence>
<sequence length="166" mass="17760">MTPEPPPDPAPAPLDATAPWSLSPPAGAQLVTTPRGAALRGRNDPRARLGAWGEDVALDHLRCLGWHVMARNWACEIGEIDIVALEPGPTPATETLVLVEVKCRSGTGFGDPLESITVAKVRKLRSLALAWLSASPRWIPRIRLDAIGVQRIGGRPPVITHVRGIS</sequence>
<evidence type="ECO:0000313" key="4">
    <source>
        <dbReference type="EMBL" id="VEI04450.1"/>
    </source>
</evidence>
<proteinExistence type="inferred from homology"/>
<dbReference type="InterPro" id="IPR003509">
    <property type="entry name" value="UPF0102_YraN-like"/>
</dbReference>
<dbReference type="OrthoDB" id="9794876at2"/>
<accession>A0A3S4YR87</accession>
<keyword evidence="5" id="KW-1185">Reference proteome</keyword>